<sequence length="526" mass="58800">MRLAPDQQVENIRVGQFVVVEGQINRFFCMITDVALTASNPSILLSPPAQTDFLAQILQGTGTLGTVSLQPMLMLEKSKENNSEELRPVKTIPAHFAPAQVAAEKDFATVFGKESDPGKNRFYIGQPLDMDIPLCLDLDRFVERSNAIFGKSGTGKSFLTRLALSGIIKKQVAVNLIFDMHNEYGWQAMSENKHEKVVKGLKQLFNRDVVVFTLDLKSSRQRGIKDAQELTIPLRQIQIEDLALIKHELNLSEASIESAMVLEEALGKSWLSRFMEMNTLEIEEFVTTGKGHAGALKALQRKLMKVTQLSYIMDDVSTDSIAQILKYLENGKHVVLEFGGQNSLLSYMLATNIITRRIHSSYVEKSDLYHADPNLNPKPRQLVITIEEAHKFLAPAIARQTIFGTIAREMRKYAVTLLIVDQRPSSIDNEILSQVGTRITALLNDDKDIDAVFTGVSGSQSLRTVLSQLDPKQQALILGYAVPMPVVIRTRSYNLEFYKAMGYTGDDSPEVIENRALNNIRQLFPS</sequence>
<dbReference type="PANTHER" id="PTHR42957:SF1">
    <property type="entry name" value="HELICASE MJ1565-RELATED"/>
    <property type="match status" value="1"/>
</dbReference>
<proteinExistence type="predicted"/>
<evidence type="ECO:0000259" key="1">
    <source>
        <dbReference type="Pfam" id="PF01935"/>
    </source>
</evidence>
<protein>
    <submittedName>
        <fullName evidence="2">ATPase</fullName>
    </submittedName>
</protein>
<accession>A0A2M7G6N1</accession>
<dbReference type="Gene3D" id="3.40.50.300">
    <property type="entry name" value="P-loop containing nucleotide triphosphate hydrolases"/>
    <property type="match status" value="2"/>
</dbReference>
<dbReference type="PANTHER" id="PTHR42957">
    <property type="entry name" value="HELICASE MJ1565-RELATED"/>
    <property type="match status" value="1"/>
</dbReference>
<dbReference type="Pfam" id="PF01935">
    <property type="entry name" value="DUF87"/>
    <property type="match status" value="1"/>
</dbReference>
<organism evidence="2 3">
    <name type="scientific">bacterium (Candidatus Blackallbacteria) CG17_big_fil_post_rev_8_21_14_2_50_48_46</name>
    <dbReference type="NCBI Taxonomy" id="2014261"/>
    <lineage>
        <taxon>Bacteria</taxon>
        <taxon>Candidatus Blackallbacteria</taxon>
    </lineage>
</organism>
<dbReference type="EMBL" id="PFFQ01000023">
    <property type="protein sequence ID" value="PIW17609.1"/>
    <property type="molecule type" value="Genomic_DNA"/>
</dbReference>
<evidence type="ECO:0000313" key="2">
    <source>
        <dbReference type="EMBL" id="PIW17609.1"/>
    </source>
</evidence>
<comment type="caution">
    <text evidence="2">The sequence shown here is derived from an EMBL/GenBank/DDBJ whole genome shotgun (WGS) entry which is preliminary data.</text>
</comment>
<dbReference type="AlphaFoldDB" id="A0A2M7G6N1"/>
<reference evidence="2 3" key="1">
    <citation type="submission" date="2017-09" db="EMBL/GenBank/DDBJ databases">
        <title>Depth-based differentiation of microbial function through sediment-hosted aquifers and enrichment of novel symbionts in the deep terrestrial subsurface.</title>
        <authorList>
            <person name="Probst A.J."/>
            <person name="Ladd B."/>
            <person name="Jarett J.K."/>
            <person name="Geller-Mcgrath D.E."/>
            <person name="Sieber C.M."/>
            <person name="Emerson J.B."/>
            <person name="Anantharaman K."/>
            <person name="Thomas B.C."/>
            <person name="Malmstrom R."/>
            <person name="Stieglmeier M."/>
            <person name="Klingl A."/>
            <person name="Woyke T."/>
            <person name="Ryan C.M."/>
            <person name="Banfield J.F."/>
        </authorList>
    </citation>
    <scope>NUCLEOTIDE SEQUENCE [LARGE SCALE GENOMIC DNA]</scope>
    <source>
        <strain evidence="2">CG17_big_fil_post_rev_8_21_14_2_50_48_46</strain>
    </source>
</reference>
<name>A0A2M7G6N1_9BACT</name>
<dbReference type="InterPro" id="IPR002789">
    <property type="entry name" value="HerA_central"/>
</dbReference>
<dbReference type="InterPro" id="IPR027417">
    <property type="entry name" value="P-loop_NTPase"/>
</dbReference>
<dbReference type="InterPro" id="IPR008571">
    <property type="entry name" value="HerA-like"/>
</dbReference>
<feature type="domain" description="Helicase HerA central" evidence="1">
    <location>
        <begin position="123"/>
        <end position="358"/>
    </location>
</feature>
<dbReference type="Proteomes" id="UP000231019">
    <property type="component" value="Unassembled WGS sequence"/>
</dbReference>
<gene>
    <name evidence="2" type="ORF">COW36_08460</name>
</gene>
<dbReference type="SUPFAM" id="SSF52540">
    <property type="entry name" value="P-loop containing nucleoside triphosphate hydrolases"/>
    <property type="match status" value="1"/>
</dbReference>
<evidence type="ECO:0000313" key="3">
    <source>
        <dbReference type="Proteomes" id="UP000231019"/>
    </source>
</evidence>